<keyword evidence="1" id="KW-0732">Signal</keyword>
<dbReference type="EMBL" id="WUEK01000012">
    <property type="protein sequence ID" value="MXG91328.1"/>
    <property type="molecule type" value="Genomic_DNA"/>
</dbReference>
<dbReference type="AlphaFoldDB" id="A0A6L7EZS0"/>
<organism evidence="2 3">
    <name type="scientific">Nocardioides flavescens</name>
    <dbReference type="NCBI Taxonomy" id="2691959"/>
    <lineage>
        <taxon>Bacteria</taxon>
        <taxon>Bacillati</taxon>
        <taxon>Actinomycetota</taxon>
        <taxon>Actinomycetes</taxon>
        <taxon>Propionibacteriales</taxon>
        <taxon>Nocardioidaceae</taxon>
        <taxon>Nocardioides</taxon>
    </lineage>
</organism>
<sequence length="165" mass="17511">MARRLAASLAGLGVLLLLAPSPATAAQKTLVDARRDAPARFDITTVRATNTTGRLTVSTRFRALDGDGTQIFGFSVQSSDRSESYMVTAVRRPSGRVKTVIDGTAPTDQCTTDTTWSPRQDVIEVSVVGQCLLPGAVRVTTFVGAGDGSYGDPSDFTRGFRVPQD</sequence>
<comment type="caution">
    <text evidence="2">The sequence shown here is derived from an EMBL/GenBank/DDBJ whole genome shotgun (WGS) entry which is preliminary data.</text>
</comment>
<feature type="signal peptide" evidence="1">
    <location>
        <begin position="1"/>
        <end position="25"/>
    </location>
</feature>
<evidence type="ECO:0000313" key="2">
    <source>
        <dbReference type="EMBL" id="MXG91328.1"/>
    </source>
</evidence>
<proteinExistence type="predicted"/>
<feature type="chain" id="PRO_5026995334" evidence="1">
    <location>
        <begin position="26"/>
        <end position="165"/>
    </location>
</feature>
<dbReference type="Proteomes" id="UP000473325">
    <property type="component" value="Unassembled WGS sequence"/>
</dbReference>
<evidence type="ECO:0000256" key="1">
    <source>
        <dbReference type="SAM" id="SignalP"/>
    </source>
</evidence>
<evidence type="ECO:0000313" key="3">
    <source>
        <dbReference type="Proteomes" id="UP000473325"/>
    </source>
</evidence>
<keyword evidence="3" id="KW-1185">Reference proteome</keyword>
<gene>
    <name evidence="2" type="ORF">GRQ65_17405</name>
</gene>
<accession>A0A6L7EZS0</accession>
<protein>
    <submittedName>
        <fullName evidence="2">Uncharacterized protein</fullName>
    </submittedName>
</protein>
<reference evidence="2 3" key="1">
    <citation type="submission" date="2019-12" db="EMBL/GenBank/DDBJ databases">
        <authorList>
            <person name="Kun Z."/>
        </authorList>
    </citation>
    <scope>NUCLEOTIDE SEQUENCE [LARGE SCALE GENOMIC DNA]</scope>
    <source>
        <strain evidence="2 3">YIM 123512</strain>
    </source>
</reference>
<dbReference type="RefSeq" id="WP_160879267.1">
    <property type="nucleotide sequence ID" value="NZ_WUEK01000012.1"/>
</dbReference>
<name>A0A6L7EZS0_9ACTN</name>